<dbReference type="InterPro" id="IPR025558">
    <property type="entry name" value="DUF4283"/>
</dbReference>
<feature type="compositionally biased region" description="Basic and acidic residues" evidence="1">
    <location>
        <begin position="480"/>
        <end position="489"/>
    </location>
</feature>
<dbReference type="InterPro" id="IPR040256">
    <property type="entry name" value="At4g02000-like"/>
</dbReference>
<evidence type="ECO:0000259" key="2">
    <source>
        <dbReference type="Pfam" id="PF14111"/>
    </source>
</evidence>
<proteinExistence type="predicted"/>
<dbReference type="EMBL" id="JACGWJ010000341">
    <property type="protein sequence ID" value="KAL0293202.1"/>
    <property type="molecule type" value="Genomic_DNA"/>
</dbReference>
<feature type="region of interest" description="Disordered" evidence="1">
    <location>
        <begin position="1"/>
        <end position="34"/>
    </location>
</feature>
<comment type="caution">
    <text evidence="3">The sequence shown here is derived from an EMBL/GenBank/DDBJ whole genome shotgun (WGS) entry which is preliminary data.</text>
</comment>
<evidence type="ECO:0000313" key="3">
    <source>
        <dbReference type="EMBL" id="KAL0293202.1"/>
    </source>
</evidence>
<accession>A0AAW2JFT3</accession>
<reference evidence="3" key="1">
    <citation type="submission" date="2020-06" db="EMBL/GenBank/DDBJ databases">
        <authorList>
            <person name="Li T."/>
            <person name="Hu X."/>
            <person name="Zhang T."/>
            <person name="Song X."/>
            <person name="Zhang H."/>
            <person name="Dai N."/>
            <person name="Sheng W."/>
            <person name="Hou X."/>
            <person name="Wei L."/>
        </authorList>
    </citation>
    <scope>NUCLEOTIDE SEQUENCE</scope>
    <source>
        <strain evidence="3">G02</strain>
        <tissue evidence="3">Leaf</tissue>
    </source>
</reference>
<reference evidence="3" key="2">
    <citation type="journal article" date="2024" name="Plant">
        <title>Genomic evolution and insights into agronomic trait innovations of Sesamum species.</title>
        <authorList>
            <person name="Miao H."/>
            <person name="Wang L."/>
            <person name="Qu L."/>
            <person name="Liu H."/>
            <person name="Sun Y."/>
            <person name="Le M."/>
            <person name="Wang Q."/>
            <person name="Wei S."/>
            <person name="Zheng Y."/>
            <person name="Lin W."/>
            <person name="Duan Y."/>
            <person name="Cao H."/>
            <person name="Xiong S."/>
            <person name="Wang X."/>
            <person name="Wei L."/>
            <person name="Li C."/>
            <person name="Ma Q."/>
            <person name="Ju M."/>
            <person name="Zhao R."/>
            <person name="Li G."/>
            <person name="Mu C."/>
            <person name="Tian Q."/>
            <person name="Mei H."/>
            <person name="Zhang T."/>
            <person name="Gao T."/>
            <person name="Zhang H."/>
        </authorList>
    </citation>
    <scope>NUCLEOTIDE SEQUENCE</scope>
    <source>
        <strain evidence="3">G02</strain>
    </source>
</reference>
<name>A0AAW2JFT3_SESRA</name>
<dbReference type="PANTHER" id="PTHR31286:SF180">
    <property type="entry name" value="OS10G0362600 PROTEIN"/>
    <property type="match status" value="1"/>
</dbReference>
<gene>
    <name evidence="3" type="ORF">Sradi_6951400</name>
</gene>
<dbReference type="Pfam" id="PF14111">
    <property type="entry name" value="DUF4283"/>
    <property type="match status" value="1"/>
</dbReference>
<evidence type="ECO:0000256" key="1">
    <source>
        <dbReference type="SAM" id="MobiDB-lite"/>
    </source>
</evidence>
<feature type="compositionally biased region" description="Pro residues" evidence="1">
    <location>
        <begin position="111"/>
        <end position="121"/>
    </location>
</feature>
<organism evidence="3">
    <name type="scientific">Sesamum radiatum</name>
    <name type="common">Black benniseed</name>
    <dbReference type="NCBI Taxonomy" id="300843"/>
    <lineage>
        <taxon>Eukaryota</taxon>
        <taxon>Viridiplantae</taxon>
        <taxon>Streptophyta</taxon>
        <taxon>Embryophyta</taxon>
        <taxon>Tracheophyta</taxon>
        <taxon>Spermatophyta</taxon>
        <taxon>Magnoliopsida</taxon>
        <taxon>eudicotyledons</taxon>
        <taxon>Gunneridae</taxon>
        <taxon>Pentapetalae</taxon>
        <taxon>asterids</taxon>
        <taxon>lamiids</taxon>
        <taxon>Lamiales</taxon>
        <taxon>Pedaliaceae</taxon>
        <taxon>Sesamum</taxon>
    </lineage>
</organism>
<sequence>MTKLGDEKLTTPVLGLKPVASRRPTPFQPPVRELRRPIRNLIPADSPLPPPPLLTMSAGADDLGAYVEATPLTAELGAPSPRVLGGREEPMQIRVSSRGGAAIPVEEDNPPRPAAAEPPPGLHASPIAADEVPLTTEDDTVTGDDGEARPTRDMDELVTHQATRPRSSEMMTEETAARKLPTAPAELIPAPATTSMASFFVGNVPIHSNSFHVDTITDAFHNSSRKTLSYIPPTLQNGETVVRPSLDTIRNGAQRWATTAVGYFLGKRPYFHHVNAFARSVWPLVREVKATANGFFFFEFKSVAAMEEVIEGGPWLFHGQAIVLQKWEPGMVLRKLQHTQVPVWIKLRHLPVELWTTEGLSIVASGVGKPLYPDAITRACTRLDFARVCVMLDISAKLLTHIVIMIPKEDGSEMACKVDVEYEWLPPKCTACHSLGHPTKECPTTKPKQPPVNVYVQKPTVQPQTHREQRQPTRTGQQPREPRPTHGEDEAGNIASGIHEDKGKAIVLYNAFDKLLELDSDDATIQETRVAVGNVARVQRGLLPQWTYYVDYGGPGNRVWLAWDTEIVDVTVVETGAKFIHCTVFFRSMHLSAYRALLSSLIYHLWREHNIRVFQLTPRTTDEIARIVVTEIRDLIICKQLPRTVSTRGPL</sequence>
<dbReference type="AlphaFoldDB" id="A0AAW2JFT3"/>
<feature type="region of interest" description="Disordered" evidence="1">
    <location>
        <begin position="459"/>
        <end position="496"/>
    </location>
</feature>
<feature type="compositionally biased region" description="Acidic residues" evidence="1">
    <location>
        <begin position="136"/>
        <end position="145"/>
    </location>
</feature>
<protein>
    <recommendedName>
        <fullName evidence="2">DUF4283 domain-containing protein</fullName>
    </recommendedName>
</protein>
<feature type="region of interest" description="Disordered" evidence="1">
    <location>
        <begin position="97"/>
        <end position="151"/>
    </location>
</feature>
<feature type="domain" description="DUF4283" evidence="2">
    <location>
        <begin position="253"/>
        <end position="331"/>
    </location>
</feature>
<dbReference type="PANTHER" id="PTHR31286">
    <property type="entry name" value="GLYCINE-RICH CELL WALL STRUCTURAL PROTEIN 1.8-LIKE"/>
    <property type="match status" value="1"/>
</dbReference>